<name>A0ABW3GA09_9NOCA</name>
<dbReference type="EMBL" id="JBHTIL010000004">
    <property type="protein sequence ID" value="MFD0927242.1"/>
    <property type="molecule type" value="Genomic_DNA"/>
</dbReference>
<reference evidence="2" key="1">
    <citation type="journal article" date="2019" name="Int. J. Syst. Evol. Microbiol.">
        <title>The Global Catalogue of Microorganisms (GCM) 10K type strain sequencing project: providing services to taxonomists for standard genome sequencing and annotation.</title>
        <authorList>
            <consortium name="The Broad Institute Genomics Platform"/>
            <consortium name="The Broad Institute Genome Sequencing Center for Infectious Disease"/>
            <person name="Wu L."/>
            <person name="Ma J."/>
        </authorList>
    </citation>
    <scope>NUCLEOTIDE SEQUENCE [LARGE SCALE GENOMIC DNA]</scope>
    <source>
        <strain evidence="2">CCUG 50873</strain>
    </source>
</reference>
<dbReference type="Proteomes" id="UP001597068">
    <property type="component" value="Unassembled WGS sequence"/>
</dbReference>
<keyword evidence="2" id="KW-1185">Reference proteome</keyword>
<dbReference type="RefSeq" id="WP_253649067.1">
    <property type="nucleotide sequence ID" value="NZ_BAAAMO010000005.1"/>
</dbReference>
<gene>
    <name evidence="1" type="ORF">ACFQ04_16000</name>
</gene>
<organism evidence="1 2">
    <name type="scientific">Williamsia deligens</name>
    <dbReference type="NCBI Taxonomy" id="321325"/>
    <lineage>
        <taxon>Bacteria</taxon>
        <taxon>Bacillati</taxon>
        <taxon>Actinomycetota</taxon>
        <taxon>Actinomycetes</taxon>
        <taxon>Mycobacteriales</taxon>
        <taxon>Nocardiaceae</taxon>
        <taxon>Williamsia</taxon>
    </lineage>
</organism>
<sequence length="65" mass="6930">MNTLDFAAAQSIQNSLEVADVAAPHRVRFNTRALARTTYLFTAAEARAIAAAFTAVADHADRLGP</sequence>
<proteinExistence type="predicted"/>
<evidence type="ECO:0000313" key="2">
    <source>
        <dbReference type="Proteomes" id="UP001597068"/>
    </source>
</evidence>
<evidence type="ECO:0000313" key="1">
    <source>
        <dbReference type="EMBL" id="MFD0927242.1"/>
    </source>
</evidence>
<protein>
    <submittedName>
        <fullName evidence="1">Uncharacterized protein</fullName>
    </submittedName>
</protein>
<accession>A0ABW3GA09</accession>
<comment type="caution">
    <text evidence="1">The sequence shown here is derived from an EMBL/GenBank/DDBJ whole genome shotgun (WGS) entry which is preliminary data.</text>
</comment>